<dbReference type="Proteomes" id="UP000185696">
    <property type="component" value="Unassembled WGS sequence"/>
</dbReference>
<protein>
    <submittedName>
        <fullName evidence="4">Carbon monoxide dehydrogenase</fullName>
    </submittedName>
</protein>
<dbReference type="PANTHER" id="PTHR11908">
    <property type="entry name" value="XANTHINE DEHYDROGENASE"/>
    <property type="match status" value="1"/>
</dbReference>
<dbReference type="InterPro" id="IPR046867">
    <property type="entry name" value="AldOxase/xan_DH_MoCoBD2"/>
</dbReference>
<proteinExistence type="predicted"/>
<dbReference type="SMART" id="SM01008">
    <property type="entry name" value="Ald_Xan_dh_C"/>
    <property type="match status" value="1"/>
</dbReference>
<keyword evidence="1" id="KW-0500">Molybdenum</keyword>
<evidence type="ECO:0000313" key="5">
    <source>
        <dbReference type="Proteomes" id="UP000185696"/>
    </source>
</evidence>
<evidence type="ECO:0000256" key="1">
    <source>
        <dbReference type="ARBA" id="ARBA00022505"/>
    </source>
</evidence>
<dbReference type="InterPro" id="IPR000674">
    <property type="entry name" value="Ald_Oxase/Xan_DH_a/b"/>
</dbReference>
<dbReference type="Gene3D" id="3.90.1170.50">
    <property type="entry name" value="Aldehyde oxidase/xanthine dehydrogenase, a/b hammerhead"/>
    <property type="match status" value="1"/>
</dbReference>
<dbReference type="Pfam" id="PF01315">
    <property type="entry name" value="Ald_Xan_dh_C"/>
    <property type="match status" value="1"/>
</dbReference>
<accession>A0A7Z0WGT2</accession>
<feature type="domain" description="Aldehyde oxidase/xanthine dehydrogenase a/b hammerhead" evidence="3">
    <location>
        <begin position="23"/>
        <end position="133"/>
    </location>
</feature>
<dbReference type="OrthoDB" id="9758509at2"/>
<evidence type="ECO:0000256" key="2">
    <source>
        <dbReference type="ARBA" id="ARBA00023002"/>
    </source>
</evidence>
<dbReference type="AlphaFoldDB" id="A0A7Z0WGT2"/>
<dbReference type="GO" id="GO:0016491">
    <property type="term" value="F:oxidoreductase activity"/>
    <property type="evidence" value="ECO:0007669"/>
    <property type="project" value="UniProtKB-KW"/>
</dbReference>
<keyword evidence="5" id="KW-1185">Reference proteome</keyword>
<name>A0A7Z0WGT2_9PSEU</name>
<dbReference type="SUPFAM" id="SSF54665">
    <property type="entry name" value="CO dehydrogenase molybdoprotein N-domain-like"/>
    <property type="match status" value="1"/>
</dbReference>
<organism evidence="4 5">
    <name type="scientific">Actinophytocola xinjiangensis</name>
    <dbReference type="NCBI Taxonomy" id="485602"/>
    <lineage>
        <taxon>Bacteria</taxon>
        <taxon>Bacillati</taxon>
        <taxon>Actinomycetota</taxon>
        <taxon>Actinomycetes</taxon>
        <taxon>Pseudonocardiales</taxon>
        <taxon>Pseudonocardiaceae</taxon>
    </lineage>
</organism>
<reference evidence="4 5" key="1">
    <citation type="submission" date="2016-12" db="EMBL/GenBank/DDBJ databases">
        <title>The draft genome sequence of Actinophytocola xinjiangensis.</title>
        <authorList>
            <person name="Wang W."/>
            <person name="Yuan L."/>
        </authorList>
    </citation>
    <scope>NUCLEOTIDE SEQUENCE [LARGE SCALE GENOMIC DNA]</scope>
    <source>
        <strain evidence="4 5">CGMCC 4.4663</strain>
    </source>
</reference>
<evidence type="ECO:0000313" key="4">
    <source>
        <dbReference type="EMBL" id="OLF06868.1"/>
    </source>
</evidence>
<keyword evidence="2" id="KW-0560">Oxidoreductase</keyword>
<comment type="caution">
    <text evidence="4">The sequence shown here is derived from an EMBL/GenBank/DDBJ whole genome shotgun (WGS) entry which is preliminary data.</text>
</comment>
<dbReference type="Pfam" id="PF20256">
    <property type="entry name" value="MoCoBD_2"/>
    <property type="match status" value="1"/>
</dbReference>
<gene>
    <name evidence="4" type="ORF">BLA60_29930</name>
</gene>
<dbReference type="InterPro" id="IPR008274">
    <property type="entry name" value="AldOxase/xan_DH_MoCoBD1"/>
</dbReference>
<dbReference type="InterPro" id="IPR036856">
    <property type="entry name" value="Ald_Oxase/Xan_DH_a/b_sf"/>
</dbReference>
<evidence type="ECO:0000259" key="3">
    <source>
        <dbReference type="SMART" id="SM01008"/>
    </source>
</evidence>
<dbReference type="Gene3D" id="3.30.365.10">
    <property type="entry name" value="Aldehyde oxidase/xanthine dehydrogenase, molybdopterin binding domain"/>
    <property type="match status" value="4"/>
</dbReference>
<dbReference type="InterPro" id="IPR037165">
    <property type="entry name" value="AldOxase/xan_DH_Mopterin-bd_sf"/>
</dbReference>
<dbReference type="PANTHER" id="PTHR11908:SF132">
    <property type="entry name" value="ALDEHYDE OXIDASE 1-RELATED"/>
    <property type="match status" value="1"/>
</dbReference>
<sequence>MSTGKRRYVGAPAPRREDARLIAGRGRFVGGTRVADAAHAVVVRSTVAHGRIVGYDLDDARALDAVLDIITVEHARTVELPCSGLGPDRPTHYRALDDTVRYVGQPVAVVVAETAAAANDAGALVGVNIEPLRPVVGVEAAMDTDAPLLYPDWGTNVGIDFPLGDADAATADAEHVVDLTFRLARVAPRPIEPRGVVADYDGQTLTVRTASQAPHAVRDQLAAALGLAVSAVRVVGCDVGGGFGAKEHAYPDDVLVCLAALRLRRPVRWDEAPGDHLAATLHARDAAHHGRLTLDRDGRFVALYCDIIGDLGAHPSNVGAGPLAVSAMMATGPYRFDAVGARVRAVVTTTAPTGSYRGYGQPEITWTRERLIDEAARRLGIDPVDLRLRNMLDPHDLPYRTAMGPEYDTGDYATGLRTLRDQVTSQVTSQSDSRVDGRRRGTGYACHVEMTGMGPSMAMKAEGLGTGGFEKAVVRMEPDASVIVHTGLAGMGQGLETTLAQLAADELGVPLDQVRVVLGDTASTPYSPIGSIASRSLPVGGGALIHAATALRDKLLTIAAHRLEVATADLEITDGVVRVHGVPGAEVSLADLAAAAWRGWDLPEGTTPGLEEQATYDPPAYLYSSAAHAAAVAVDPDTGDVEIEGYWVVNDAGVLVNPAIVEGQIRGAVVQGIGMALYEQVVYTPEGQPAAGYDLPTAREAPDITIVHQRTPSLTPGGTKGVGESGTISSPAAIGNAVAAALPEIADRITATPLTPHALHRALTQRN</sequence>
<dbReference type="EMBL" id="MSIF01000019">
    <property type="protein sequence ID" value="OLF06868.1"/>
    <property type="molecule type" value="Genomic_DNA"/>
</dbReference>
<dbReference type="InterPro" id="IPR016208">
    <property type="entry name" value="Ald_Oxase/xanthine_DH-like"/>
</dbReference>
<dbReference type="GO" id="GO:0005506">
    <property type="term" value="F:iron ion binding"/>
    <property type="evidence" value="ECO:0007669"/>
    <property type="project" value="InterPro"/>
</dbReference>
<dbReference type="Pfam" id="PF02738">
    <property type="entry name" value="MoCoBD_1"/>
    <property type="match status" value="1"/>
</dbReference>
<dbReference type="SUPFAM" id="SSF56003">
    <property type="entry name" value="Molybdenum cofactor-binding domain"/>
    <property type="match status" value="1"/>
</dbReference>